<evidence type="ECO:0000256" key="4">
    <source>
        <dbReference type="ARBA" id="ARBA00011080"/>
    </source>
</evidence>
<dbReference type="Pfam" id="PF00204">
    <property type="entry name" value="DNA_gyraseB"/>
    <property type="match status" value="1"/>
</dbReference>
<dbReference type="Gene3D" id="3.90.199.10">
    <property type="entry name" value="Topoisomerase II, domain 5"/>
    <property type="match status" value="1"/>
</dbReference>
<dbReference type="InterPro" id="IPR001241">
    <property type="entry name" value="Topo_IIA"/>
</dbReference>
<dbReference type="Gene3D" id="3.40.50.670">
    <property type="match status" value="1"/>
</dbReference>
<keyword evidence="5" id="KW-0479">Metal-binding</keyword>
<dbReference type="OrthoDB" id="276498at2759"/>
<comment type="cofactor">
    <cofactor evidence="3">
        <name>Mg(2+)</name>
        <dbReference type="ChEBI" id="CHEBI:18420"/>
    </cofactor>
</comment>
<feature type="region of interest" description="Disordered" evidence="14">
    <location>
        <begin position="1204"/>
        <end position="1251"/>
    </location>
</feature>
<feature type="compositionally biased region" description="Low complexity" evidence="14">
    <location>
        <begin position="1378"/>
        <end position="1397"/>
    </location>
</feature>
<dbReference type="InterPro" id="IPR013758">
    <property type="entry name" value="Topo_IIA_A/C_ab"/>
</dbReference>
<dbReference type="RefSeq" id="XP_003057506.1">
    <property type="nucleotide sequence ID" value="XM_003057460.1"/>
</dbReference>
<dbReference type="Proteomes" id="UP000001876">
    <property type="component" value="Unassembled WGS sequence"/>
</dbReference>
<dbReference type="InterPro" id="IPR006171">
    <property type="entry name" value="TOPRIM_dom"/>
</dbReference>
<feature type="compositionally biased region" description="Low complexity" evidence="14">
    <location>
        <begin position="11"/>
        <end position="30"/>
    </location>
</feature>
<comment type="function">
    <text evidence="13">Control of topological states of DNA by transient breakage and subsequent rejoining of DNA strands. Topoisomerase II makes double-strand breaks.</text>
</comment>
<evidence type="ECO:0000256" key="1">
    <source>
        <dbReference type="ARBA" id="ARBA00000185"/>
    </source>
</evidence>
<feature type="compositionally biased region" description="Low complexity" evidence="14">
    <location>
        <begin position="1438"/>
        <end position="1451"/>
    </location>
</feature>
<dbReference type="Gene3D" id="3.30.1490.30">
    <property type="match status" value="1"/>
</dbReference>
<accession>C1MN24</accession>
<evidence type="ECO:0000259" key="16">
    <source>
        <dbReference type="PROSITE" id="PS52040"/>
    </source>
</evidence>
<dbReference type="EMBL" id="GG663737">
    <property type="protein sequence ID" value="EEH59151.1"/>
    <property type="molecule type" value="Genomic_DNA"/>
</dbReference>
<protein>
    <recommendedName>
        <fullName evidence="13">DNA topoisomerase 2</fullName>
        <ecNumber evidence="13">5.6.2.2</ecNumber>
    </recommendedName>
</protein>
<dbReference type="InterPro" id="IPR013506">
    <property type="entry name" value="Topo_IIA_bsu_dom2"/>
</dbReference>
<dbReference type="STRING" id="564608.C1MN24"/>
<dbReference type="Pfam" id="PF16898">
    <property type="entry name" value="TOPRIM_C"/>
    <property type="match status" value="1"/>
</dbReference>
<comment type="similarity">
    <text evidence="4 13">Belongs to the type II topoisomerase family.</text>
</comment>
<evidence type="ECO:0000256" key="7">
    <source>
        <dbReference type="ARBA" id="ARBA00022840"/>
    </source>
</evidence>
<keyword evidence="10 12" id="KW-0238">DNA-binding</keyword>
<keyword evidence="11 12" id="KW-0413">Isomerase</keyword>
<dbReference type="Gene3D" id="1.10.268.10">
    <property type="entry name" value="Topoisomerase, domain 3"/>
    <property type="match status" value="1"/>
</dbReference>
<feature type="compositionally biased region" description="Acidic residues" evidence="14">
    <location>
        <begin position="1452"/>
        <end position="1473"/>
    </location>
</feature>
<feature type="domain" description="Toprim" evidence="15">
    <location>
        <begin position="478"/>
        <end position="592"/>
    </location>
</feature>
<dbReference type="PROSITE" id="PS00177">
    <property type="entry name" value="TOPOISOMERASE_II"/>
    <property type="match status" value="1"/>
</dbReference>
<evidence type="ECO:0000256" key="5">
    <source>
        <dbReference type="ARBA" id="ARBA00022723"/>
    </source>
</evidence>
<dbReference type="PRINTS" id="PR01158">
    <property type="entry name" value="TOPISMRASEII"/>
</dbReference>
<dbReference type="SMART" id="SM00433">
    <property type="entry name" value="TOP2c"/>
    <property type="match status" value="1"/>
</dbReference>
<feature type="region of interest" description="Disordered" evidence="14">
    <location>
        <begin position="1289"/>
        <end position="1473"/>
    </location>
</feature>
<dbReference type="Gene3D" id="3.30.230.10">
    <property type="match status" value="1"/>
</dbReference>
<dbReference type="PROSITE" id="PS52040">
    <property type="entry name" value="TOPO_IIA"/>
    <property type="match status" value="1"/>
</dbReference>
<evidence type="ECO:0000256" key="8">
    <source>
        <dbReference type="ARBA" id="ARBA00022842"/>
    </source>
</evidence>
<evidence type="ECO:0000256" key="6">
    <source>
        <dbReference type="ARBA" id="ARBA00022741"/>
    </source>
</evidence>
<keyword evidence="6 13" id="KW-0547">Nucleotide-binding</keyword>
<dbReference type="FunFam" id="3.30.1360.40:FF:000003">
    <property type="entry name" value="DNA topoisomerase 2"/>
    <property type="match status" value="1"/>
</dbReference>
<feature type="domain" description="Topo IIA-type catalytic" evidence="16">
    <location>
        <begin position="726"/>
        <end position="1175"/>
    </location>
</feature>
<dbReference type="InterPro" id="IPR031660">
    <property type="entry name" value="TOPRIM_C"/>
</dbReference>
<sequence>MSEIVEMGENAPATKKAPAAKKAAGPAKAKPLGDSSNAVVAPPTASATSSPGKSIEDIYQKKTQLEHILLRPDTYVGSCEKTEALTWVYDKETNKLVQRNMSFVPGLYKIFDEILVNATDNKVRDPTMVTLRVDIDSAEGTIKVFNDGNGIPVEMHKEEGVYVPELIFGHLLTSSNYDDNEKKVTGGRNGYGAKLANIFSTEFIIETCDGARERRYRQVFKNNMGEKCEPVVTKCKKSDNWTCITFKPDLSKFNMTHLEDDTVALMCKRVYDAAGNIGKNTKIFLNGDRLKVKGFSDYVDLYLEGRENAPKVFEKVNDRWEVCVTISDTGNFQQCSFVNGICTMKGGTHVNAVADDVATKLLEKIKKKEKSCKNLKSTHVKNHLWVFVNALIENPAFDSQTKETLNTRAANFGSKFSASDAVIKKMMSSGIVEQILSWASFKQSKELKKNDGAKKTRLTGIPKLDDANDAGGKNSEHCTLILTEGDSAKALAVSGLSVVGRDRYGVFPLRGKLLNVRDASHEQIMNNAEISYIKQILGLKHGIQYESAKSLRYGHIMIMTDQDHDGSHIKGLLINFLHAHFPSLLKIPGFLVEFITPIIKATKGKKSEVFYTMPEYENFKESLGDAGTKGWSIKYYKGLGTSTSKEAKEYFAALAHHRKTFTWSDDNSGDLIDMAFSKKRVDDRKQWLTAYEPGTFLDMTGDDVGYDDFVNKELILFSRADLMRSIPSVVDGFKPSQRKVLFSCFKRKLKSDIKVAQLSGYVSEHSAYHHGEASLASTIVGLAQDFVGSNNVNLLVPSGQFGTRLQGGKDHASPRYIFTRLAPICRAIFPEADDALLDYINEDGQVIEPDYYLPILPLVLVNGADGIGTGWSTSIPNYNPRDLTDNIRRLLNDEEPERMHPWYRNFNGSLTEEIVKGEIRYHISGAYEIVNETTLMISELPIRSWTTDYKEFLENMMNPKEKNATPFITDYKEHHTDTTVHFVVTMTPEKMAQAQKEGIEKKFKLSSKVSTSNMHCFDANGGIQKYSNPEEIMKAFVPLRLKAYEKRRTMLIRQAESELKRLANKTRFILAVVDEKLSIGRKKKSALVEELESLGFDKMTKTQKVSAAIDEIAEGDEEAADAVESGANYDYLLSMPLWNLTQEKVDELVTEKESKEEEVAALHATTDKELWIKDLDAFEEALMAFDIEDAKQAADLAKQQRAAARNATKAGKKALAAKKKKGKKKQWDSEDESSEEEEEDDWSDDDDFVEVKPRKRAPVKLAVVKAAAEKPAVAKAAAAAVKPADIAAATAAPAPPAAIPEPVEDVDSDEDEFAPKLSLAERLLRRAGENGAAAARPVAAPAPAKAKPAPVATKPPPADGAFDFTEEENDTPPKKKPAAAAKKPAAKKQTLAAAATKAKADTPKAKKSKKAADSDDESDFGSSDEEDEIVASVKPRSVAARRGGAARVVYAEDSESEEDEDEDAEDEDDSDFE</sequence>
<dbReference type="GO" id="GO:0046872">
    <property type="term" value="F:metal ion binding"/>
    <property type="evidence" value="ECO:0007669"/>
    <property type="project" value="UniProtKB-KW"/>
</dbReference>
<dbReference type="FunFam" id="3.30.230.10:FF:000008">
    <property type="entry name" value="DNA topoisomerase 2"/>
    <property type="match status" value="1"/>
</dbReference>
<dbReference type="GO" id="GO:0005634">
    <property type="term" value="C:nucleus"/>
    <property type="evidence" value="ECO:0007669"/>
    <property type="project" value="TreeGrafter"/>
</dbReference>
<dbReference type="FunFam" id="3.40.50.670:FF:000001">
    <property type="entry name" value="DNA topoisomerase 2"/>
    <property type="match status" value="2"/>
</dbReference>
<dbReference type="SUPFAM" id="SSF54211">
    <property type="entry name" value="Ribosomal protein S5 domain 2-like"/>
    <property type="match status" value="1"/>
</dbReference>
<proteinExistence type="inferred from homology"/>
<evidence type="ECO:0000256" key="3">
    <source>
        <dbReference type="ARBA" id="ARBA00001946"/>
    </source>
</evidence>
<dbReference type="PANTHER" id="PTHR10169">
    <property type="entry name" value="DNA TOPOISOMERASE/GYRASE"/>
    <property type="match status" value="1"/>
</dbReference>
<dbReference type="CDD" id="cd03481">
    <property type="entry name" value="TopoIIA_Trans_ScTopoIIA"/>
    <property type="match status" value="1"/>
</dbReference>
<evidence type="ECO:0000259" key="15">
    <source>
        <dbReference type="PROSITE" id="PS50880"/>
    </source>
</evidence>
<dbReference type="InterPro" id="IPR036890">
    <property type="entry name" value="HATPase_C_sf"/>
</dbReference>
<dbReference type="SUPFAM" id="SSF56719">
    <property type="entry name" value="Type II DNA topoisomerase"/>
    <property type="match status" value="1"/>
</dbReference>
<reference evidence="17 18" key="1">
    <citation type="journal article" date="2009" name="Science">
        <title>Green evolution and dynamic adaptations revealed by genomes of the marine picoeukaryotes Micromonas.</title>
        <authorList>
            <person name="Worden A.Z."/>
            <person name="Lee J.H."/>
            <person name="Mock T."/>
            <person name="Rouze P."/>
            <person name="Simmons M.P."/>
            <person name="Aerts A.L."/>
            <person name="Allen A.E."/>
            <person name="Cuvelier M.L."/>
            <person name="Derelle E."/>
            <person name="Everett M.V."/>
            <person name="Foulon E."/>
            <person name="Grimwood J."/>
            <person name="Gundlach H."/>
            <person name="Henrissat B."/>
            <person name="Napoli C."/>
            <person name="McDonald S.M."/>
            <person name="Parker M.S."/>
            <person name="Rombauts S."/>
            <person name="Salamov A."/>
            <person name="Von Dassow P."/>
            <person name="Badger J.H."/>
            <person name="Coutinho P.M."/>
            <person name="Demir E."/>
            <person name="Dubchak I."/>
            <person name="Gentemann C."/>
            <person name="Eikrem W."/>
            <person name="Gready J.E."/>
            <person name="John U."/>
            <person name="Lanier W."/>
            <person name="Lindquist E.A."/>
            <person name="Lucas S."/>
            <person name="Mayer K.F."/>
            <person name="Moreau H."/>
            <person name="Not F."/>
            <person name="Otillar R."/>
            <person name="Panaud O."/>
            <person name="Pangilinan J."/>
            <person name="Paulsen I."/>
            <person name="Piegu B."/>
            <person name="Poliakov A."/>
            <person name="Robbens S."/>
            <person name="Schmutz J."/>
            <person name="Toulza E."/>
            <person name="Wyss T."/>
            <person name="Zelensky A."/>
            <person name="Zhou K."/>
            <person name="Armbrust E.V."/>
            <person name="Bhattacharya D."/>
            <person name="Goodenough U.W."/>
            <person name="Van de Peer Y."/>
            <person name="Grigoriev I.V."/>
        </authorList>
    </citation>
    <scope>NUCLEOTIDE SEQUENCE [LARGE SCALE GENOMIC DNA]</scope>
    <source>
        <strain evidence="17 18">CCMP1545</strain>
    </source>
</reference>
<dbReference type="GO" id="GO:0005524">
    <property type="term" value="F:ATP binding"/>
    <property type="evidence" value="ECO:0007669"/>
    <property type="project" value="UniProtKB-UniRule"/>
</dbReference>
<evidence type="ECO:0000256" key="2">
    <source>
        <dbReference type="ARBA" id="ARBA00001913"/>
    </source>
</evidence>
<dbReference type="GO" id="GO:0003677">
    <property type="term" value="F:DNA binding"/>
    <property type="evidence" value="ECO:0007669"/>
    <property type="project" value="UniProtKB-UniRule"/>
</dbReference>
<evidence type="ECO:0000313" key="18">
    <source>
        <dbReference type="Proteomes" id="UP000001876"/>
    </source>
</evidence>
<comment type="catalytic activity">
    <reaction evidence="1 12 13">
        <text>ATP-dependent breakage, passage and rejoining of double-stranded DNA.</text>
        <dbReference type="EC" id="5.6.2.2"/>
    </reaction>
</comment>
<dbReference type="FunFam" id="3.30.1490.30:FF:000001">
    <property type="entry name" value="DNA topoisomerase 2"/>
    <property type="match status" value="1"/>
</dbReference>
<comment type="cofactor">
    <cofactor evidence="2">
        <name>Ca(2+)</name>
        <dbReference type="ChEBI" id="CHEBI:29108"/>
    </cofactor>
</comment>
<dbReference type="Pfam" id="PF02518">
    <property type="entry name" value="HATPase_c"/>
    <property type="match status" value="1"/>
</dbReference>
<dbReference type="Pfam" id="PF00521">
    <property type="entry name" value="DNA_topoisoIV"/>
    <property type="match status" value="1"/>
</dbReference>
<evidence type="ECO:0000256" key="9">
    <source>
        <dbReference type="ARBA" id="ARBA00023029"/>
    </source>
</evidence>
<evidence type="ECO:0000256" key="14">
    <source>
        <dbReference type="SAM" id="MobiDB-lite"/>
    </source>
</evidence>
<dbReference type="InterPro" id="IPR018522">
    <property type="entry name" value="TopoIIA_CS"/>
</dbReference>
<feature type="region of interest" description="Disordered" evidence="14">
    <location>
        <begin position="1"/>
        <end position="55"/>
    </location>
</feature>
<feature type="compositionally biased region" description="Basic residues" evidence="14">
    <location>
        <begin position="1210"/>
        <end position="1224"/>
    </location>
</feature>
<dbReference type="CDD" id="cd03365">
    <property type="entry name" value="TOPRIM_TopoIIA"/>
    <property type="match status" value="1"/>
</dbReference>
<name>C1MN24_MICPC</name>
<feature type="compositionally biased region" description="Acidic residues" evidence="14">
    <location>
        <begin position="1414"/>
        <end position="1429"/>
    </location>
</feature>
<dbReference type="GeneID" id="9682468"/>
<dbReference type="InterPro" id="IPR020568">
    <property type="entry name" value="Ribosomal_Su5_D2-typ_SF"/>
</dbReference>
<organism evidence="18">
    <name type="scientific">Micromonas pusilla (strain CCMP1545)</name>
    <name type="common">Picoplanktonic green alga</name>
    <dbReference type="NCBI Taxonomy" id="564608"/>
    <lineage>
        <taxon>Eukaryota</taxon>
        <taxon>Viridiplantae</taxon>
        <taxon>Chlorophyta</taxon>
        <taxon>Mamiellophyceae</taxon>
        <taxon>Mamiellales</taxon>
        <taxon>Mamiellaceae</taxon>
        <taxon>Micromonas</taxon>
    </lineage>
</organism>
<dbReference type="PRINTS" id="PR00418">
    <property type="entry name" value="TPI2FAMILY"/>
</dbReference>
<dbReference type="GO" id="GO:0000819">
    <property type="term" value="P:sister chromatid segregation"/>
    <property type="evidence" value="ECO:0007669"/>
    <property type="project" value="TreeGrafter"/>
</dbReference>
<evidence type="ECO:0000313" key="17">
    <source>
        <dbReference type="EMBL" id="EEH59151.1"/>
    </source>
</evidence>
<dbReference type="FunFam" id="3.90.199.10:FF:000002">
    <property type="entry name" value="DNA topoisomerase 2"/>
    <property type="match status" value="1"/>
</dbReference>
<dbReference type="Gene3D" id="3.30.1360.40">
    <property type="match status" value="1"/>
</dbReference>
<comment type="subunit">
    <text evidence="13">Homodimer.</text>
</comment>
<feature type="active site" description="O-(5'-phospho-DNA)-tyrosine intermediate" evidence="12">
    <location>
        <position position="816"/>
    </location>
</feature>
<dbReference type="InterPro" id="IPR050634">
    <property type="entry name" value="DNA_Topoisomerase_II"/>
</dbReference>
<keyword evidence="7 13" id="KW-0067">ATP-binding</keyword>
<dbReference type="EC" id="5.6.2.2" evidence="13"/>
<dbReference type="SUPFAM" id="SSF55874">
    <property type="entry name" value="ATPase domain of HSP90 chaperone/DNA topoisomerase II/histidine kinase"/>
    <property type="match status" value="1"/>
</dbReference>
<dbReference type="CDD" id="cd16930">
    <property type="entry name" value="HATPase_TopII-like"/>
    <property type="match status" value="1"/>
</dbReference>
<dbReference type="InterPro" id="IPR013759">
    <property type="entry name" value="Topo_IIA_B_C"/>
</dbReference>
<dbReference type="InterPro" id="IPR002205">
    <property type="entry name" value="Topo_IIA_dom_A"/>
</dbReference>
<dbReference type="Pfam" id="PF01751">
    <property type="entry name" value="Toprim"/>
    <property type="match status" value="1"/>
</dbReference>
<feature type="compositionally biased region" description="Acidic residues" evidence="14">
    <location>
        <begin position="1229"/>
        <end position="1248"/>
    </location>
</feature>
<keyword evidence="9 12" id="KW-0799">Topoisomerase</keyword>
<dbReference type="KEGG" id="mpp:MICPUCDRAFT_46870"/>
<dbReference type="PROSITE" id="PS50880">
    <property type="entry name" value="TOPRIM"/>
    <property type="match status" value="1"/>
</dbReference>
<dbReference type="InterPro" id="IPR013757">
    <property type="entry name" value="Topo_IIA_A_a_sf"/>
</dbReference>
<dbReference type="eggNOG" id="KOG0355">
    <property type="taxonomic scope" value="Eukaryota"/>
</dbReference>
<gene>
    <name evidence="17" type="ORF">MICPUCDRAFT_46870</name>
</gene>
<dbReference type="PANTHER" id="PTHR10169:SF38">
    <property type="entry name" value="DNA TOPOISOMERASE 2"/>
    <property type="match status" value="1"/>
</dbReference>
<keyword evidence="8" id="KW-0460">Magnesium</keyword>
<dbReference type="OMA" id="TWTQDFK"/>
<evidence type="ECO:0000256" key="11">
    <source>
        <dbReference type="ARBA" id="ARBA00023235"/>
    </source>
</evidence>
<dbReference type="FunFam" id="3.30.565.10:FF:000004">
    <property type="entry name" value="DNA topoisomerase 2"/>
    <property type="match status" value="1"/>
</dbReference>
<feature type="compositionally biased region" description="Acidic residues" evidence="14">
    <location>
        <begin position="1302"/>
        <end position="1312"/>
    </location>
</feature>
<dbReference type="InterPro" id="IPR013760">
    <property type="entry name" value="Topo_IIA-like_dom_sf"/>
</dbReference>
<dbReference type="InterPro" id="IPR001154">
    <property type="entry name" value="TopoII_euk"/>
</dbReference>
<keyword evidence="18" id="KW-1185">Reference proteome</keyword>
<evidence type="ECO:0000256" key="12">
    <source>
        <dbReference type="PROSITE-ProRule" id="PRU01384"/>
    </source>
</evidence>
<evidence type="ECO:0000256" key="13">
    <source>
        <dbReference type="RuleBase" id="RU362094"/>
    </source>
</evidence>
<dbReference type="GO" id="GO:0000712">
    <property type="term" value="P:resolution of meiotic recombination intermediates"/>
    <property type="evidence" value="ECO:0007669"/>
    <property type="project" value="TreeGrafter"/>
</dbReference>
<dbReference type="SMART" id="SM00434">
    <property type="entry name" value="TOP4c"/>
    <property type="match status" value="1"/>
</dbReference>
<dbReference type="GO" id="GO:0006265">
    <property type="term" value="P:DNA topological change"/>
    <property type="evidence" value="ECO:0007669"/>
    <property type="project" value="UniProtKB-UniRule"/>
</dbReference>
<dbReference type="Gene3D" id="3.30.565.10">
    <property type="entry name" value="Histidine kinase-like ATPase, C-terminal domain"/>
    <property type="match status" value="1"/>
</dbReference>
<dbReference type="GO" id="GO:0003918">
    <property type="term" value="F:DNA topoisomerase type II (double strand cut, ATP-hydrolyzing) activity"/>
    <property type="evidence" value="ECO:0007669"/>
    <property type="project" value="UniProtKB-UniRule"/>
</dbReference>
<dbReference type="InterPro" id="IPR014721">
    <property type="entry name" value="Ribsml_uS5_D2-typ_fold_subgr"/>
</dbReference>
<dbReference type="InterPro" id="IPR034157">
    <property type="entry name" value="TOPRIM_TopoII"/>
</dbReference>
<dbReference type="InterPro" id="IPR003594">
    <property type="entry name" value="HATPase_dom"/>
</dbReference>
<feature type="compositionally biased region" description="Low complexity" evidence="14">
    <location>
        <begin position="1332"/>
        <end position="1352"/>
    </location>
</feature>
<evidence type="ECO:0000256" key="10">
    <source>
        <dbReference type="ARBA" id="ARBA00023125"/>
    </source>
</evidence>
<dbReference type="CDD" id="cd00187">
    <property type="entry name" value="TOP4c"/>
    <property type="match status" value="1"/>
</dbReference>